<dbReference type="Gene3D" id="3.30.70.270">
    <property type="match status" value="1"/>
</dbReference>
<protein>
    <recommendedName>
        <fullName evidence="2">GGDEF domain-containing protein</fullName>
    </recommendedName>
</protein>
<dbReference type="InterPro" id="IPR050469">
    <property type="entry name" value="Diguanylate_Cyclase"/>
</dbReference>
<dbReference type="Pfam" id="PF13185">
    <property type="entry name" value="GAF_2"/>
    <property type="match status" value="1"/>
</dbReference>
<reference evidence="4" key="1">
    <citation type="journal article" date="2019" name="Int. J. Syst. Evol. Microbiol.">
        <title>The Global Catalogue of Microorganisms (GCM) 10K type strain sequencing project: providing services to taxonomists for standard genome sequencing and annotation.</title>
        <authorList>
            <consortium name="The Broad Institute Genomics Platform"/>
            <consortium name="The Broad Institute Genome Sequencing Center for Infectious Disease"/>
            <person name="Wu L."/>
            <person name="Ma J."/>
        </authorList>
    </citation>
    <scope>NUCLEOTIDE SEQUENCE [LARGE SCALE GENOMIC DNA]</scope>
    <source>
        <strain evidence="4">JCM 16902</strain>
    </source>
</reference>
<dbReference type="SUPFAM" id="SSF55781">
    <property type="entry name" value="GAF domain-like"/>
    <property type="match status" value="1"/>
</dbReference>
<feature type="domain" description="GGDEF" evidence="2">
    <location>
        <begin position="396"/>
        <end position="517"/>
    </location>
</feature>
<evidence type="ECO:0000256" key="1">
    <source>
        <dbReference type="SAM" id="Phobius"/>
    </source>
</evidence>
<gene>
    <name evidence="3" type="ORF">GCM10022223_45380</name>
</gene>
<dbReference type="SMART" id="SM00267">
    <property type="entry name" value="GGDEF"/>
    <property type="match status" value="1"/>
</dbReference>
<dbReference type="CDD" id="cd01949">
    <property type="entry name" value="GGDEF"/>
    <property type="match status" value="1"/>
</dbReference>
<keyword evidence="1" id="KW-0812">Transmembrane</keyword>
<dbReference type="Gene3D" id="3.30.450.40">
    <property type="match status" value="1"/>
</dbReference>
<dbReference type="PANTHER" id="PTHR45138">
    <property type="entry name" value="REGULATORY COMPONENTS OF SENSORY TRANSDUCTION SYSTEM"/>
    <property type="match status" value="1"/>
</dbReference>
<dbReference type="SUPFAM" id="SSF55073">
    <property type="entry name" value="Nucleotide cyclase"/>
    <property type="match status" value="1"/>
</dbReference>
<dbReference type="InterPro" id="IPR000160">
    <property type="entry name" value="GGDEF_dom"/>
</dbReference>
<name>A0ABP7A1Y5_9ACTN</name>
<comment type="caution">
    <text evidence="3">The sequence shown here is derived from an EMBL/GenBank/DDBJ whole genome shotgun (WGS) entry which is preliminary data.</text>
</comment>
<accession>A0ABP7A1Y5</accession>
<keyword evidence="1" id="KW-0472">Membrane</keyword>
<dbReference type="InterPro" id="IPR029016">
    <property type="entry name" value="GAF-like_dom_sf"/>
</dbReference>
<organism evidence="3 4">
    <name type="scientific">Kineosporia mesophila</name>
    <dbReference type="NCBI Taxonomy" id="566012"/>
    <lineage>
        <taxon>Bacteria</taxon>
        <taxon>Bacillati</taxon>
        <taxon>Actinomycetota</taxon>
        <taxon>Actinomycetes</taxon>
        <taxon>Kineosporiales</taxon>
        <taxon>Kineosporiaceae</taxon>
        <taxon>Kineosporia</taxon>
    </lineage>
</organism>
<dbReference type="NCBIfam" id="TIGR00254">
    <property type="entry name" value="GGDEF"/>
    <property type="match status" value="1"/>
</dbReference>
<evidence type="ECO:0000259" key="2">
    <source>
        <dbReference type="PROSITE" id="PS50887"/>
    </source>
</evidence>
<dbReference type="InterPro" id="IPR029787">
    <property type="entry name" value="Nucleotide_cyclase"/>
</dbReference>
<dbReference type="PANTHER" id="PTHR45138:SF9">
    <property type="entry name" value="DIGUANYLATE CYCLASE DGCM-RELATED"/>
    <property type="match status" value="1"/>
</dbReference>
<feature type="transmembrane region" description="Helical" evidence="1">
    <location>
        <begin position="148"/>
        <end position="164"/>
    </location>
</feature>
<evidence type="ECO:0000313" key="3">
    <source>
        <dbReference type="EMBL" id="GAA3623336.1"/>
    </source>
</evidence>
<feature type="transmembrane region" description="Helical" evidence="1">
    <location>
        <begin position="101"/>
        <end position="118"/>
    </location>
</feature>
<dbReference type="Pfam" id="PF00990">
    <property type="entry name" value="GGDEF"/>
    <property type="match status" value="1"/>
</dbReference>
<keyword evidence="4" id="KW-1185">Reference proteome</keyword>
<dbReference type="Proteomes" id="UP001501074">
    <property type="component" value="Unassembled WGS sequence"/>
</dbReference>
<keyword evidence="1" id="KW-1133">Transmembrane helix</keyword>
<dbReference type="EMBL" id="BAAAZO010000009">
    <property type="protein sequence ID" value="GAA3623336.1"/>
    <property type="molecule type" value="Genomic_DNA"/>
</dbReference>
<proteinExistence type="predicted"/>
<feature type="transmembrane region" description="Helical" evidence="1">
    <location>
        <begin position="49"/>
        <end position="67"/>
    </location>
</feature>
<dbReference type="InterPro" id="IPR043128">
    <property type="entry name" value="Rev_trsase/Diguanyl_cyclase"/>
</dbReference>
<sequence length="517" mass="55009">MFSGRADRHRVSQDRPASRRATTGVLGIVSHWFAAGLDADSQRQRKGRIGACLYLGGAVYGALIVWQTPDPPVSQTVVAIAVAVVALALMVLPWQRVPDSVLIWPVLPSAFFTTLGSGSSNMLGHYQAIYLLALGYAGLVLRPGQTAQVAGVSLALLAAVAGFGRQRDSLVEITGTILFAALIGELIAAAMSAQHRQRVKLEHLHAGVRPLLSAHSEPEAARLVSELALDLLGADGVVTLVADRFGPPSARDTSLSARGGAGLGSEVAAVRSGDHPPESGIGAVARDRRPLFVPDARNSPVSLPTTGNETGWASALFLPIEVVDQLAGVMVVFWTRPVDDLDPFDGQVMELLSLQAGPVLMRVRHVEELDRAATTDPLTGVSNRRAFEQAMANLEDDALLLLFDLDRFKGVNDTQGHSAGDRVLQAFASSLTASVRDSDLACRIGGDEFAVLTHGGDEVARAILDRLSAAWSYPEGVGFSVGSAERRPGESAEHLSARADEALYAMKHRRRERVEVD</sequence>
<feature type="transmembrane region" description="Helical" evidence="1">
    <location>
        <begin position="170"/>
        <end position="191"/>
    </location>
</feature>
<dbReference type="InterPro" id="IPR003018">
    <property type="entry name" value="GAF"/>
</dbReference>
<evidence type="ECO:0000313" key="4">
    <source>
        <dbReference type="Proteomes" id="UP001501074"/>
    </source>
</evidence>
<feature type="transmembrane region" description="Helical" evidence="1">
    <location>
        <begin position="73"/>
        <end position="94"/>
    </location>
</feature>
<dbReference type="PROSITE" id="PS50887">
    <property type="entry name" value="GGDEF"/>
    <property type="match status" value="1"/>
</dbReference>